<feature type="transmembrane region" description="Helical" evidence="1">
    <location>
        <begin position="57"/>
        <end position="77"/>
    </location>
</feature>
<evidence type="ECO:0000256" key="1">
    <source>
        <dbReference type="SAM" id="Phobius"/>
    </source>
</evidence>
<sequence length="110" mass="11563">MITEVLQNVTEVHGIISAAAITDTANSLIDTVTETLVKSAIGVVVGFLIYKVIKSRFAISAMIGAALAAGVFLWLVLGGYNTIKDGLKSQVDDAASSVIQVTDTAHTWEL</sequence>
<keyword evidence="3" id="KW-1185">Reference proteome</keyword>
<dbReference type="EMBL" id="PPXC01000013">
    <property type="protein sequence ID" value="POH72542.1"/>
    <property type="molecule type" value="Genomic_DNA"/>
</dbReference>
<dbReference type="AlphaFoldDB" id="A0A2S3ZU86"/>
<dbReference type="RefSeq" id="WP_103466765.1">
    <property type="nucleotide sequence ID" value="NZ_PPXC01000013.1"/>
</dbReference>
<keyword evidence="1" id="KW-0472">Membrane</keyword>
<keyword evidence="1" id="KW-1133">Transmembrane helix</keyword>
<evidence type="ECO:0000313" key="3">
    <source>
        <dbReference type="Proteomes" id="UP000237061"/>
    </source>
</evidence>
<organism evidence="2 3">
    <name type="scientific">Arthrobacter glacialis</name>
    <dbReference type="NCBI Taxonomy" id="1664"/>
    <lineage>
        <taxon>Bacteria</taxon>
        <taxon>Bacillati</taxon>
        <taxon>Actinomycetota</taxon>
        <taxon>Actinomycetes</taxon>
        <taxon>Micrococcales</taxon>
        <taxon>Micrococcaceae</taxon>
        <taxon>Arthrobacter</taxon>
    </lineage>
</organism>
<reference evidence="2 3" key="1">
    <citation type="submission" date="2018-01" db="EMBL/GenBank/DDBJ databases">
        <title>Arthrobacter sp. nov., from glaciers in China.</title>
        <authorList>
            <person name="Liu Q."/>
            <person name="Xin Y.-H."/>
        </authorList>
    </citation>
    <scope>NUCLEOTIDE SEQUENCE [LARGE SCALE GENOMIC DNA]</scope>
    <source>
        <strain evidence="2 3">HLT2-12-2</strain>
    </source>
</reference>
<name>A0A2S3ZU86_ARTGL</name>
<keyword evidence="1" id="KW-0812">Transmembrane</keyword>
<dbReference type="Proteomes" id="UP000237061">
    <property type="component" value="Unassembled WGS sequence"/>
</dbReference>
<comment type="caution">
    <text evidence="2">The sequence shown here is derived from an EMBL/GenBank/DDBJ whole genome shotgun (WGS) entry which is preliminary data.</text>
</comment>
<gene>
    <name evidence="2" type="ORF">CVS27_15590</name>
</gene>
<proteinExistence type="predicted"/>
<protein>
    <submittedName>
        <fullName evidence="2">Uncharacterized protein</fullName>
    </submittedName>
</protein>
<accession>A0A2S3ZU86</accession>
<evidence type="ECO:0000313" key="2">
    <source>
        <dbReference type="EMBL" id="POH72542.1"/>
    </source>
</evidence>